<evidence type="ECO:0000256" key="1">
    <source>
        <dbReference type="SAM" id="Phobius"/>
    </source>
</evidence>
<evidence type="ECO:0000313" key="2">
    <source>
        <dbReference type="EMBL" id="KAH3734636.1"/>
    </source>
</evidence>
<organism evidence="2 3">
    <name type="scientific">Dreissena polymorpha</name>
    <name type="common">Zebra mussel</name>
    <name type="synonym">Mytilus polymorpha</name>
    <dbReference type="NCBI Taxonomy" id="45954"/>
    <lineage>
        <taxon>Eukaryota</taxon>
        <taxon>Metazoa</taxon>
        <taxon>Spiralia</taxon>
        <taxon>Lophotrochozoa</taxon>
        <taxon>Mollusca</taxon>
        <taxon>Bivalvia</taxon>
        <taxon>Autobranchia</taxon>
        <taxon>Heteroconchia</taxon>
        <taxon>Euheterodonta</taxon>
        <taxon>Imparidentia</taxon>
        <taxon>Neoheterodontei</taxon>
        <taxon>Myida</taxon>
        <taxon>Dreissenoidea</taxon>
        <taxon>Dreissenidae</taxon>
        <taxon>Dreissena</taxon>
    </lineage>
</organism>
<reference evidence="2" key="2">
    <citation type="submission" date="2020-11" db="EMBL/GenBank/DDBJ databases">
        <authorList>
            <person name="McCartney M.A."/>
            <person name="Auch B."/>
            <person name="Kono T."/>
            <person name="Mallez S."/>
            <person name="Becker A."/>
            <person name="Gohl D.M."/>
            <person name="Silverstein K.A.T."/>
            <person name="Koren S."/>
            <person name="Bechman K.B."/>
            <person name="Herman A."/>
            <person name="Abrahante J.E."/>
            <person name="Garbe J."/>
        </authorList>
    </citation>
    <scope>NUCLEOTIDE SEQUENCE</scope>
    <source>
        <strain evidence="2">Duluth1</strain>
        <tissue evidence="2">Whole animal</tissue>
    </source>
</reference>
<name>A0A9D4HXJ3_DREPO</name>
<comment type="caution">
    <text evidence="2">The sequence shown here is derived from an EMBL/GenBank/DDBJ whole genome shotgun (WGS) entry which is preliminary data.</text>
</comment>
<feature type="transmembrane region" description="Helical" evidence="1">
    <location>
        <begin position="85"/>
        <end position="104"/>
    </location>
</feature>
<feature type="transmembrane region" description="Helical" evidence="1">
    <location>
        <begin position="25"/>
        <end position="47"/>
    </location>
</feature>
<evidence type="ECO:0000313" key="3">
    <source>
        <dbReference type="Proteomes" id="UP000828390"/>
    </source>
</evidence>
<accession>A0A9D4HXJ3</accession>
<sequence>MRLPSFQSVGLSTSYRILRCNSSTLVSMSALFAYLPFFNCLMALLFSSSVGVKHLIGRSLVAGRIAGWFLGAGLFISSWNRSIHLVFLSCYYSFIFVSHWPLCFGKMSC</sequence>
<proteinExistence type="predicted"/>
<keyword evidence="1" id="KW-1133">Transmembrane helix</keyword>
<feature type="transmembrane region" description="Helical" evidence="1">
    <location>
        <begin position="59"/>
        <end position="79"/>
    </location>
</feature>
<reference evidence="2" key="1">
    <citation type="journal article" date="2019" name="bioRxiv">
        <title>The Genome of the Zebra Mussel, Dreissena polymorpha: A Resource for Invasive Species Research.</title>
        <authorList>
            <person name="McCartney M.A."/>
            <person name="Auch B."/>
            <person name="Kono T."/>
            <person name="Mallez S."/>
            <person name="Zhang Y."/>
            <person name="Obille A."/>
            <person name="Becker A."/>
            <person name="Abrahante J.E."/>
            <person name="Garbe J."/>
            <person name="Badalamenti J.P."/>
            <person name="Herman A."/>
            <person name="Mangelson H."/>
            <person name="Liachko I."/>
            <person name="Sullivan S."/>
            <person name="Sone E.D."/>
            <person name="Koren S."/>
            <person name="Silverstein K.A.T."/>
            <person name="Beckman K.B."/>
            <person name="Gohl D.M."/>
        </authorList>
    </citation>
    <scope>NUCLEOTIDE SEQUENCE</scope>
    <source>
        <strain evidence="2">Duluth1</strain>
        <tissue evidence="2">Whole animal</tissue>
    </source>
</reference>
<dbReference type="EMBL" id="JAIWYP010000011">
    <property type="protein sequence ID" value="KAH3734636.1"/>
    <property type="molecule type" value="Genomic_DNA"/>
</dbReference>
<keyword evidence="1" id="KW-0472">Membrane</keyword>
<dbReference type="AlphaFoldDB" id="A0A9D4HXJ3"/>
<gene>
    <name evidence="2" type="ORF">DPMN_041075</name>
</gene>
<keyword evidence="3" id="KW-1185">Reference proteome</keyword>
<dbReference type="Proteomes" id="UP000828390">
    <property type="component" value="Unassembled WGS sequence"/>
</dbReference>
<keyword evidence="1" id="KW-0812">Transmembrane</keyword>
<protein>
    <submittedName>
        <fullName evidence="2">Uncharacterized protein</fullName>
    </submittedName>
</protein>